<evidence type="ECO:0000313" key="2">
    <source>
        <dbReference type="Proteomes" id="UP001273589"/>
    </source>
</evidence>
<gene>
    <name evidence="1" type="ORF">PV367_24365</name>
</gene>
<accession>A0AAJ2UMU3</accession>
<proteinExistence type="predicted"/>
<dbReference type="RefSeq" id="WP_319694181.1">
    <property type="nucleotide sequence ID" value="NZ_JARAWN010000166.1"/>
</dbReference>
<organism evidence="1 2">
    <name type="scientific">Streptomyces europaeiscabiei</name>
    <dbReference type="NCBI Taxonomy" id="146819"/>
    <lineage>
        <taxon>Bacteria</taxon>
        <taxon>Bacillati</taxon>
        <taxon>Actinomycetota</taxon>
        <taxon>Actinomycetes</taxon>
        <taxon>Kitasatosporales</taxon>
        <taxon>Streptomycetaceae</taxon>
        <taxon>Streptomyces</taxon>
    </lineage>
</organism>
<dbReference type="AlphaFoldDB" id="A0AAJ2UMU3"/>
<name>A0AAJ2UMU3_9ACTN</name>
<dbReference type="EMBL" id="JARAWN010000166">
    <property type="protein sequence ID" value="MDX3132838.1"/>
    <property type="molecule type" value="Genomic_DNA"/>
</dbReference>
<sequence>MLLSLLPPAYVMSSDFVPAADAVTKLKFRVVGVVSAHLEPDASVPDMVSGSASFAGTEVV</sequence>
<reference evidence="1" key="1">
    <citation type="journal article" date="2023" name="Microb. Genom.">
        <title>Mesoterricola silvestris gen. nov., sp. nov., Mesoterricola sediminis sp. nov., Geothrix oryzae sp. nov., Geothrix edaphica sp. nov., Geothrix rubra sp. nov., and Geothrix limicola sp. nov., six novel members of Acidobacteriota isolated from soils.</title>
        <authorList>
            <person name="Weisberg A.J."/>
            <person name="Pearce E."/>
            <person name="Kramer C.G."/>
            <person name="Chang J.H."/>
            <person name="Clarke C.R."/>
        </authorList>
    </citation>
    <scope>NUCLEOTIDE SEQUENCE</scope>
    <source>
        <strain evidence="1">ND06-05F</strain>
    </source>
</reference>
<dbReference type="Proteomes" id="UP001273589">
    <property type="component" value="Unassembled WGS sequence"/>
</dbReference>
<comment type="caution">
    <text evidence="1">The sequence shown here is derived from an EMBL/GenBank/DDBJ whole genome shotgun (WGS) entry which is preliminary data.</text>
</comment>
<evidence type="ECO:0000313" key="1">
    <source>
        <dbReference type="EMBL" id="MDX3132838.1"/>
    </source>
</evidence>
<protein>
    <submittedName>
        <fullName evidence="1">Uncharacterized protein</fullName>
    </submittedName>
</protein>